<name>A0ABZ3IMY8_9FIRM</name>
<reference evidence="2" key="1">
    <citation type="submission" date="2024-05" db="EMBL/GenBank/DDBJ databases">
        <title>Isolation and characterization of Sporomusa carbonis sp. nov., a carboxydotrophic hydrogenogen in the genus of Sporomusa isolated from a charcoal burning pile.</title>
        <authorList>
            <person name="Boeer T."/>
            <person name="Rosenbaum F."/>
            <person name="Eysell L."/>
            <person name="Mueller V."/>
            <person name="Daniel R."/>
            <person name="Poehlein A."/>
        </authorList>
    </citation>
    <scope>NUCLEOTIDE SEQUENCE [LARGE SCALE GENOMIC DNA]</scope>
    <source>
        <strain evidence="2">DSM 10669</strain>
    </source>
</reference>
<feature type="transmembrane region" description="Helical" evidence="1">
    <location>
        <begin position="100"/>
        <end position="119"/>
    </location>
</feature>
<evidence type="ECO:0000313" key="3">
    <source>
        <dbReference type="Proteomes" id="UP000216752"/>
    </source>
</evidence>
<evidence type="ECO:0008006" key="4">
    <source>
        <dbReference type="Google" id="ProtNLM"/>
    </source>
</evidence>
<organism evidence="2 3">
    <name type="scientific">Sporomusa silvacetica DSM 10669</name>
    <dbReference type="NCBI Taxonomy" id="1123289"/>
    <lineage>
        <taxon>Bacteria</taxon>
        <taxon>Bacillati</taxon>
        <taxon>Bacillota</taxon>
        <taxon>Negativicutes</taxon>
        <taxon>Selenomonadales</taxon>
        <taxon>Sporomusaceae</taxon>
        <taxon>Sporomusa</taxon>
    </lineage>
</organism>
<protein>
    <recommendedName>
        <fullName evidence="4">Zinc-ribbon domain-containing protein</fullName>
    </recommendedName>
</protein>
<dbReference type="Proteomes" id="UP000216752">
    <property type="component" value="Chromosome"/>
</dbReference>
<sequence>MQCPYCNELIQNGADTCPHCGHTLAVTVLSRQERDGFNGITIEGDNVHARHGQESSYEPGAAPRVKRINLSFGSYGWAGNLMVAAILAVLLFFFLPVLLLILLVVGAAFIGIWLLRMLIK</sequence>
<evidence type="ECO:0000313" key="2">
    <source>
        <dbReference type="EMBL" id="XFO67076.1"/>
    </source>
</evidence>
<proteinExistence type="predicted"/>
<evidence type="ECO:0000256" key="1">
    <source>
        <dbReference type="SAM" id="Phobius"/>
    </source>
</evidence>
<dbReference type="EMBL" id="CP155573">
    <property type="protein sequence ID" value="XFO67076.1"/>
    <property type="molecule type" value="Genomic_DNA"/>
</dbReference>
<keyword evidence="1" id="KW-0472">Membrane</keyword>
<feature type="transmembrane region" description="Helical" evidence="1">
    <location>
        <begin position="74"/>
        <end position="94"/>
    </location>
</feature>
<keyword evidence="3" id="KW-1185">Reference proteome</keyword>
<dbReference type="RefSeq" id="WP_094605184.1">
    <property type="nucleotide sequence ID" value="NZ_CP155573.1"/>
</dbReference>
<accession>A0ABZ3IMY8</accession>
<gene>
    <name evidence="2" type="ORF">SPSIL_032550</name>
</gene>
<keyword evidence="1" id="KW-1133">Transmembrane helix</keyword>
<keyword evidence="1" id="KW-0812">Transmembrane</keyword>